<feature type="region of interest" description="Disordered" evidence="1">
    <location>
        <begin position="1"/>
        <end position="20"/>
    </location>
</feature>
<dbReference type="Gene3D" id="3.30.710.10">
    <property type="entry name" value="Potassium Channel Kv1.1, Chain A"/>
    <property type="match status" value="1"/>
</dbReference>
<dbReference type="GeneID" id="68350198"/>
<evidence type="ECO:0000256" key="1">
    <source>
        <dbReference type="SAM" id="MobiDB-lite"/>
    </source>
</evidence>
<dbReference type="OrthoDB" id="5275938at2759"/>
<evidence type="ECO:0008006" key="4">
    <source>
        <dbReference type="Google" id="ProtNLM"/>
    </source>
</evidence>
<reference evidence="2" key="1">
    <citation type="submission" date="2021-09" db="EMBL/GenBank/DDBJ databases">
        <title>A high-quality genome of the endoparasitic fungus Hirsutella rhossiliensis with a comparison of Hirsutella genomes reveals transposable elements contributing to genome size variation.</title>
        <authorList>
            <person name="Lin R."/>
            <person name="Jiao Y."/>
            <person name="Sun X."/>
            <person name="Ling J."/>
            <person name="Xie B."/>
            <person name="Cheng X."/>
        </authorList>
    </citation>
    <scope>NUCLEOTIDE SEQUENCE</scope>
    <source>
        <strain evidence="2">HR02</strain>
    </source>
</reference>
<evidence type="ECO:0000313" key="2">
    <source>
        <dbReference type="EMBL" id="KAH0968427.1"/>
    </source>
</evidence>
<sequence length="198" mass="21789">MPKRRAAIITDSDVDESSPSGDDVGIDILIATRGDLILLVGESRRRIRVHSEVMHEGSSVFHVLLGSRPNASPREANKRPIELSLPDDNAGTIALLCNILHCATTLKHTPSSREILALAKAARKYNALPRAVFTAEVWIEKLSGFQNSELLWDLLLAAYEMDLDGSFDKVSRQLLLMHSGSFRELVGYVARNCLAADL</sequence>
<comment type="caution">
    <text evidence="2">The sequence shown here is derived from an EMBL/GenBank/DDBJ whole genome shotgun (WGS) entry which is preliminary data.</text>
</comment>
<name>A0A9P8NC39_9HYPO</name>
<organism evidence="2 3">
    <name type="scientific">Hirsutella rhossiliensis</name>
    <dbReference type="NCBI Taxonomy" id="111463"/>
    <lineage>
        <taxon>Eukaryota</taxon>
        <taxon>Fungi</taxon>
        <taxon>Dikarya</taxon>
        <taxon>Ascomycota</taxon>
        <taxon>Pezizomycotina</taxon>
        <taxon>Sordariomycetes</taxon>
        <taxon>Hypocreomycetidae</taxon>
        <taxon>Hypocreales</taxon>
        <taxon>Ophiocordycipitaceae</taxon>
        <taxon>Hirsutella</taxon>
    </lineage>
</organism>
<accession>A0A9P8NC39</accession>
<proteinExistence type="predicted"/>
<dbReference type="InterPro" id="IPR011333">
    <property type="entry name" value="SKP1/BTB/POZ_sf"/>
</dbReference>
<dbReference type="Proteomes" id="UP000824596">
    <property type="component" value="Unassembled WGS sequence"/>
</dbReference>
<dbReference type="RefSeq" id="XP_044725940.1">
    <property type="nucleotide sequence ID" value="XM_044859540.1"/>
</dbReference>
<protein>
    <recommendedName>
        <fullName evidence="4">BTB domain-containing protein</fullName>
    </recommendedName>
</protein>
<gene>
    <name evidence="2" type="ORF">HRG_01069</name>
</gene>
<keyword evidence="3" id="KW-1185">Reference proteome</keyword>
<dbReference type="EMBL" id="JAIZPD010000001">
    <property type="protein sequence ID" value="KAH0968427.1"/>
    <property type="molecule type" value="Genomic_DNA"/>
</dbReference>
<dbReference type="AlphaFoldDB" id="A0A9P8NC39"/>
<evidence type="ECO:0000313" key="3">
    <source>
        <dbReference type="Proteomes" id="UP000824596"/>
    </source>
</evidence>